<feature type="coiled-coil region" evidence="1">
    <location>
        <begin position="99"/>
        <end position="126"/>
    </location>
</feature>
<evidence type="ECO:0000313" key="3">
    <source>
        <dbReference type="Proteomes" id="UP001139193"/>
    </source>
</evidence>
<organism evidence="2 3">
    <name type="scientific">Hymenobacter cyanobacteriorum</name>
    <dbReference type="NCBI Taxonomy" id="2926463"/>
    <lineage>
        <taxon>Bacteria</taxon>
        <taxon>Pseudomonadati</taxon>
        <taxon>Bacteroidota</taxon>
        <taxon>Cytophagia</taxon>
        <taxon>Cytophagales</taxon>
        <taxon>Hymenobacteraceae</taxon>
        <taxon>Hymenobacter</taxon>
    </lineage>
</organism>
<comment type="caution">
    <text evidence="2">The sequence shown here is derived from an EMBL/GenBank/DDBJ whole genome shotgun (WGS) entry which is preliminary data.</text>
</comment>
<gene>
    <name evidence="2" type="ORF">MON38_10595</name>
</gene>
<name>A0A9X2AIK2_9BACT</name>
<keyword evidence="3" id="KW-1185">Reference proteome</keyword>
<reference evidence="2" key="1">
    <citation type="submission" date="2022-03" db="EMBL/GenBank/DDBJ databases">
        <title>Bacterial whole genome sequence for Hymenobacter sp. DH14.</title>
        <authorList>
            <person name="Le V."/>
        </authorList>
    </citation>
    <scope>NUCLEOTIDE SEQUENCE</scope>
    <source>
        <strain evidence="2">DH14</strain>
    </source>
</reference>
<dbReference type="RefSeq" id="WP_241936142.1">
    <property type="nucleotide sequence ID" value="NZ_JALBGC010000003.1"/>
</dbReference>
<evidence type="ECO:0000256" key="1">
    <source>
        <dbReference type="SAM" id="Coils"/>
    </source>
</evidence>
<proteinExistence type="predicted"/>
<keyword evidence="1" id="KW-0175">Coiled coil</keyword>
<protein>
    <submittedName>
        <fullName evidence="2">Uncharacterized protein</fullName>
    </submittedName>
</protein>
<accession>A0A9X2AIK2</accession>
<sequence length="169" mass="18592">MPSFFTLQYINLMDAKTPTLADIAAAQAANPLFAYDRGHEQRTLVRLQRIYAAKLAQMEAFLSFFDEGQPDIVLRSASQELALRLPACPQISEIYSGLRDALADELRNLEKEIVAAHLDIERDQRKTEKYKYSEPAHLAIIRALCAPAGATMAALVTSLAAESPVSNAA</sequence>
<evidence type="ECO:0000313" key="2">
    <source>
        <dbReference type="EMBL" id="MCI1187869.1"/>
    </source>
</evidence>
<dbReference type="AlphaFoldDB" id="A0A9X2AIK2"/>
<dbReference type="EMBL" id="JALBGC010000003">
    <property type="protein sequence ID" value="MCI1187869.1"/>
    <property type="molecule type" value="Genomic_DNA"/>
</dbReference>
<dbReference type="Proteomes" id="UP001139193">
    <property type="component" value="Unassembled WGS sequence"/>
</dbReference>